<dbReference type="Pfam" id="PF21153">
    <property type="entry name" value="NSUN5_N"/>
    <property type="match status" value="1"/>
</dbReference>
<keyword evidence="9" id="KW-0862">Zinc</keyword>
<dbReference type="InterPro" id="IPR025799">
    <property type="entry name" value="Arg_MeTrfase"/>
</dbReference>
<gene>
    <name evidence="18" type="ORF">CTI12_AA548110</name>
</gene>
<dbReference type="PRINTS" id="PR02008">
    <property type="entry name" value="RCMTFAMILY"/>
</dbReference>
<dbReference type="AlphaFoldDB" id="A0A2U1KZ86"/>
<feature type="binding site" evidence="15">
    <location>
        <begin position="249"/>
        <end position="255"/>
    </location>
    <ligand>
        <name>S-adenosyl-L-methionine</name>
        <dbReference type="ChEBI" id="CHEBI:59789"/>
    </ligand>
</feature>
<evidence type="ECO:0000256" key="10">
    <source>
        <dbReference type="ARBA" id="ARBA00022884"/>
    </source>
</evidence>
<comment type="caution">
    <text evidence="15">Lacks conserved residue(s) required for the propagation of feature annotation.</text>
</comment>
<dbReference type="InterPro" id="IPR049482">
    <property type="entry name" value="ANM3-like_C2H2_Zf"/>
</dbReference>
<proteinExistence type="inferred from homology"/>
<dbReference type="GO" id="GO:0008173">
    <property type="term" value="F:RNA methyltransferase activity"/>
    <property type="evidence" value="ECO:0007669"/>
    <property type="project" value="InterPro"/>
</dbReference>
<keyword evidence="7" id="KW-0479">Metal-binding</keyword>
<dbReference type="GO" id="GO:0005829">
    <property type="term" value="C:cytosol"/>
    <property type="evidence" value="ECO:0007669"/>
    <property type="project" value="UniProtKB-SubCell"/>
</dbReference>
<dbReference type="SUPFAM" id="SSF53335">
    <property type="entry name" value="S-adenosyl-L-methionine-dependent methyltransferases"/>
    <property type="match status" value="2"/>
</dbReference>
<dbReference type="PROSITE" id="PS51686">
    <property type="entry name" value="SAM_MT_RSMB_NOP"/>
    <property type="match status" value="1"/>
</dbReference>
<name>A0A2U1KZ86_ARTAN</name>
<dbReference type="InterPro" id="IPR036236">
    <property type="entry name" value="Znf_C2H2_sf"/>
</dbReference>
<sequence length="1073" mass="119289">MVNTRTKKPAPQPKKPAEPKSRRQSNLERSSYFARREAAKVLKSVIEGDAKRKAVGSIKTLVYSPSVRNKKATFALVCQTLKYLPIIKDVMEIANVLNSKWKRQAELMYIITYDILFGQDGSLTGDAEKYLILRKAPLQSALAKVLVKKGAKRIEDLMAQYKIHDVRKPRYVRVNTLKLDVETAMSELGKENEVKKDEMIPDLLVLPPGTDLHNHPLITNGSVFMQGKASSMVAAALGPKPGWEVIDACAAPGNKTVHLAALMKGQGKVVACELNKDRVKRLEQTTKLAGATNVEVLYENFLNLNPEDQLYSKVRAILLDPSCSGSGTVADRLDHLLPSHTSGEGGEGDVGRLNKLAAFQEKALIHALSFPAVERVVYSTCSIHQIENEDVIKSVLPLAASHGFQLATPFPQWPRRGLPVVEGSQHLLRTDPVEDKEGFFIALFTRNTNQYPESPQKVQIDDSLDSLTHEAVKRHHRPKKSFRYLPFTRISRLYLHRNLINLFFKTMVGPVFKNLGENEEKLNKHCRTRHCFDFGGVRKALGLDFYGCFKLINYVRSQVAKNQCWNCGWTCESREELQAHLHEPSSLSNSKLIWDSDMYLKPYMENDHLLFSFDEDVDDDEDMVENLDTMSIDDKMDLEMYASNFELLKSCKENEVASVSENNRASSSNGATVKSCNAEKGGAYDKVSNDKKPISFSVNVDRDIMIVNKDYFGSYSSFGIHKEMISDKVRTDAYRQAIVDNPSLLKGAVVLDVGCGTGILSLFAAQAGASTVNAVEASEKMASVASQIAKDNGLLWNQASNGSGVIKVMNSMVEDLIESGQIEPHSVDVLVSEWMGYCLLYETMLSSVLVARDHWLKPGGAMLPDTATMFVAGFGKGATSVPFWENVYGFNMSSIGKELVEDAAHLPIVDVVDADNLVTNTALLQTFDLVTMKHDEVDFTATVQLEHKSSNSSEVESTTAKCYGVVIWFDTSFTSRFCKENPTVLSTSPYTPPTHWSQTLLTFTEPISLTSKMLPNKSSSMVGSEVNPAVKIDSRISIARGVEHRSIDISLEVIAVGFDGQKRKWPIQMFNMR</sequence>
<dbReference type="Pfam" id="PF13649">
    <property type="entry name" value="Methyltransf_25"/>
    <property type="match status" value="1"/>
</dbReference>
<dbReference type="FunFam" id="3.40.50.150:FF:000016">
    <property type="entry name" value="Protein arginine N-methyltransferase 6"/>
    <property type="match status" value="1"/>
</dbReference>
<dbReference type="InterPro" id="IPR049561">
    <property type="entry name" value="NSUN5_7_fdxn-like"/>
</dbReference>
<accession>A0A2U1KZ86</accession>
<dbReference type="GO" id="GO:0008270">
    <property type="term" value="F:zinc ion binding"/>
    <property type="evidence" value="ECO:0007669"/>
    <property type="project" value="UniProtKB-KW"/>
</dbReference>
<dbReference type="CDD" id="cd02440">
    <property type="entry name" value="AdoMet_MTases"/>
    <property type="match status" value="2"/>
</dbReference>
<organism evidence="18 19">
    <name type="scientific">Artemisia annua</name>
    <name type="common">Sweet wormwood</name>
    <dbReference type="NCBI Taxonomy" id="35608"/>
    <lineage>
        <taxon>Eukaryota</taxon>
        <taxon>Viridiplantae</taxon>
        <taxon>Streptophyta</taxon>
        <taxon>Embryophyta</taxon>
        <taxon>Tracheophyta</taxon>
        <taxon>Spermatophyta</taxon>
        <taxon>Magnoliopsida</taxon>
        <taxon>eudicotyledons</taxon>
        <taxon>Gunneridae</taxon>
        <taxon>Pentapetalae</taxon>
        <taxon>asterids</taxon>
        <taxon>campanulids</taxon>
        <taxon>Asterales</taxon>
        <taxon>Asteraceae</taxon>
        <taxon>Asteroideae</taxon>
        <taxon>Anthemideae</taxon>
        <taxon>Artemisiinae</taxon>
        <taxon>Artemisia</taxon>
    </lineage>
</organism>
<comment type="caution">
    <text evidence="18">The sequence shown here is derived from an EMBL/GenBank/DDBJ whole genome shotgun (WGS) entry which is preliminary data.</text>
</comment>
<comment type="catalytic activity">
    <reaction evidence="12">
        <text>L-arginyl-[protein] + S-adenosyl-L-methionine = N(omega)-methyl-L-arginyl-[protein] + S-adenosyl-L-homocysteine + H(+)</text>
        <dbReference type="Rhea" id="RHEA:48100"/>
        <dbReference type="Rhea" id="RHEA-COMP:10532"/>
        <dbReference type="Rhea" id="RHEA-COMP:11990"/>
        <dbReference type="ChEBI" id="CHEBI:15378"/>
        <dbReference type="ChEBI" id="CHEBI:29965"/>
        <dbReference type="ChEBI" id="CHEBI:57856"/>
        <dbReference type="ChEBI" id="CHEBI:59789"/>
        <dbReference type="ChEBI" id="CHEBI:65280"/>
    </reaction>
    <physiologicalReaction direction="left-to-right" evidence="12">
        <dbReference type="Rhea" id="RHEA:48101"/>
    </physiologicalReaction>
</comment>
<evidence type="ECO:0000256" key="11">
    <source>
        <dbReference type="ARBA" id="ARBA00047384"/>
    </source>
</evidence>
<dbReference type="GO" id="GO:0035242">
    <property type="term" value="F:protein-arginine omega-N asymmetric methyltransferase activity"/>
    <property type="evidence" value="ECO:0007669"/>
    <property type="project" value="UniProtKB-EC"/>
</dbReference>
<dbReference type="GO" id="GO:0003723">
    <property type="term" value="F:RNA binding"/>
    <property type="evidence" value="ECO:0007669"/>
    <property type="project" value="UniProtKB-UniRule"/>
</dbReference>
<dbReference type="Pfam" id="PF01189">
    <property type="entry name" value="Methyltr_RsmB-F"/>
    <property type="match status" value="1"/>
</dbReference>
<comment type="catalytic activity">
    <reaction evidence="11">
        <text>L-arginyl-[protein] + 2 S-adenosyl-L-methionine = N(omega),N(omega)-dimethyl-L-arginyl-[protein] + 2 S-adenosyl-L-homocysteine + 2 H(+)</text>
        <dbReference type="Rhea" id="RHEA:48096"/>
        <dbReference type="Rhea" id="RHEA-COMP:10532"/>
        <dbReference type="Rhea" id="RHEA-COMP:11991"/>
        <dbReference type="ChEBI" id="CHEBI:15378"/>
        <dbReference type="ChEBI" id="CHEBI:29965"/>
        <dbReference type="ChEBI" id="CHEBI:57856"/>
        <dbReference type="ChEBI" id="CHEBI:59789"/>
        <dbReference type="ChEBI" id="CHEBI:61897"/>
        <dbReference type="EC" id="2.1.1.319"/>
    </reaction>
    <physiologicalReaction direction="left-to-right" evidence="11">
        <dbReference type="Rhea" id="RHEA:48097"/>
    </physiologicalReaction>
</comment>
<dbReference type="GO" id="GO:0005634">
    <property type="term" value="C:nucleus"/>
    <property type="evidence" value="ECO:0007669"/>
    <property type="project" value="TreeGrafter"/>
</dbReference>
<evidence type="ECO:0000259" key="17">
    <source>
        <dbReference type="PROSITE" id="PS51686"/>
    </source>
</evidence>
<protein>
    <recommendedName>
        <fullName evidence="2">type I protein arginine methyltransferase</fullName>
        <ecNumber evidence="2">2.1.1.319</ecNumber>
    </recommendedName>
</protein>
<evidence type="ECO:0000256" key="14">
    <source>
        <dbReference type="PROSITE-ProRule" id="PRU01015"/>
    </source>
</evidence>
<dbReference type="Gene3D" id="3.30.70.1170">
    <property type="entry name" value="Sun protein, domain 3"/>
    <property type="match status" value="1"/>
</dbReference>
<reference evidence="18 19" key="1">
    <citation type="journal article" date="2018" name="Mol. Plant">
        <title>The genome of Artemisia annua provides insight into the evolution of Asteraceae family and artemisinin biosynthesis.</title>
        <authorList>
            <person name="Shen Q."/>
            <person name="Zhang L."/>
            <person name="Liao Z."/>
            <person name="Wang S."/>
            <person name="Yan T."/>
            <person name="Shi P."/>
            <person name="Liu M."/>
            <person name="Fu X."/>
            <person name="Pan Q."/>
            <person name="Wang Y."/>
            <person name="Lv Z."/>
            <person name="Lu X."/>
            <person name="Zhang F."/>
            <person name="Jiang W."/>
            <person name="Ma Y."/>
            <person name="Chen M."/>
            <person name="Hao X."/>
            <person name="Li L."/>
            <person name="Tang Y."/>
            <person name="Lv G."/>
            <person name="Zhou Y."/>
            <person name="Sun X."/>
            <person name="Brodelius P.E."/>
            <person name="Rose J.K.C."/>
            <person name="Tang K."/>
        </authorList>
    </citation>
    <scope>NUCLEOTIDE SEQUENCE [LARGE SCALE GENOMIC DNA]</scope>
    <source>
        <strain evidence="19">cv. Huhao1</strain>
        <tissue evidence="18">Leaf</tissue>
    </source>
</reference>
<evidence type="ECO:0000256" key="6">
    <source>
        <dbReference type="ARBA" id="ARBA00022691"/>
    </source>
</evidence>
<feature type="domain" description="SAM-dependent MTase RsmB/NOP-type" evidence="17">
    <location>
        <begin position="160"/>
        <end position="447"/>
    </location>
</feature>
<feature type="active site" description="Nucleophile" evidence="15">
    <location>
        <position position="381"/>
    </location>
</feature>
<dbReference type="Pfam" id="PF22528">
    <property type="entry name" value="PRMT_C"/>
    <property type="match status" value="1"/>
</dbReference>
<evidence type="ECO:0000256" key="4">
    <source>
        <dbReference type="ARBA" id="ARBA00022603"/>
    </source>
</evidence>
<evidence type="ECO:0000313" key="19">
    <source>
        <dbReference type="Proteomes" id="UP000245207"/>
    </source>
</evidence>
<evidence type="ECO:0000256" key="2">
    <source>
        <dbReference type="ARBA" id="ARBA00011925"/>
    </source>
</evidence>
<dbReference type="Proteomes" id="UP000245207">
    <property type="component" value="Unassembled WGS sequence"/>
</dbReference>
<dbReference type="FunFam" id="3.40.50.150:FF:000164">
    <property type="entry name" value="Methyltransferase NSUN5, putative"/>
    <property type="match status" value="1"/>
</dbReference>
<dbReference type="InterPro" id="IPR055135">
    <property type="entry name" value="PRMT_dom"/>
</dbReference>
<dbReference type="InterPro" id="IPR023267">
    <property type="entry name" value="RCMT"/>
</dbReference>
<evidence type="ECO:0000256" key="8">
    <source>
        <dbReference type="ARBA" id="ARBA00022771"/>
    </source>
</evidence>
<dbReference type="InterPro" id="IPR048889">
    <property type="entry name" value="NSUN5_RCM1_N"/>
</dbReference>
<evidence type="ECO:0000256" key="13">
    <source>
        <dbReference type="ARBA" id="ARBA00053002"/>
    </source>
</evidence>
<dbReference type="GO" id="GO:0042054">
    <property type="term" value="F:histone methyltransferase activity"/>
    <property type="evidence" value="ECO:0007669"/>
    <property type="project" value="TreeGrafter"/>
</dbReference>
<dbReference type="InterPro" id="IPR049560">
    <property type="entry name" value="MeTrfase_RsmB-F_NOP2_cat"/>
</dbReference>
<keyword evidence="5 14" id="KW-0808">Transferase</keyword>
<evidence type="ECO:0000256" key="9">
    <source>
        <dbReference type="ARBA" id="ARBA00022833"/>
    </source>
</evidence>
<evidence type="ECO:0000256" key="16">
    <source>
        <dbReference type="SAM" id="MobiDB-lite"/>
    </source>
</evidence>
<evidence type="ECO:0000256" key="15">
    <source>
        <dbReference type="PROSITE-ProRule" id="PRU01023"/>
    </source>
</evidence>
<dbReference type="EC" id="2.1.1.319" evidence="2"/>
<evidence type="ECO:0000256" key="3">
    <source>
        <dbReference type="ARBA" id="ARBA00022490"/>
    </source>
</evidence>
<keyword evidence="10 15" id="KW-0694">RNA-binding</keyword>
<feature type="region of interest" description="Disordered" evidence="16">
    <location>
        <begin position="1"/>
        <end position="29"/>
    </location>
</feature>
<dbReference type="Gene3D" id="2.70.160.11">
    <property type="entry name" value="Hnrnp arginine n-methyltransferase1"/>
    <property type="match status" value="1"/>
</dbReference>
<dbReference type="InterPro" id="IPR001678">
    <property type="entry name" value="MeTrfase_RsmB-F_NOP2_dom"/>
</dbReference>
<feature type="binding site" evidence="15">
    <location>
        <position position="320"/>
    </location>
    <ligand>
        <name>S-adenosyl-L-methionine</name>
        <dbReference type="ChEBI" id="CHEBI:59789"/>
    </ligand>
</feature>
<feature type="binding site" evidence="15">
    <location>
        <position position="273"/>
    </location>
    <ligand>
        <name>S-adenosyl-L-methionine</name>
        <dbReference type="ChEBI" id="CHEBI:59789"/>
    </ligand>
</feature>
<dbReference type="InterPro" id="IPR041698">
    <property type="entry name" value="Methyltransf_25"/>
</dbReference>
<dbReference type="InterPro" id="IPR029063">
    <property type="entry name" value="SAM-dependent_MTases_sf"/>
</dbReference>
<keyword evidence="3" id="KW-0963">Cytoplasm</keyword>
<dbReference type="OrthoDB" id="435282at2759"/>
<dbReference type="Gene3D" id="3.40.50.150">
    <property type="entry name" value="Vaccinia Virus protein VP39"/>
    <property type="match status" value="2"/>
</dbReference>
<comment type="similarity">
    <text evidence="15">Belongs to the class I-like SAM-binding methyltransferase superfamily. RsmB/NOP family.</text>
</comment>
<dbReference type="PANTHER" id="PTHR11006:SF89">
    <property type="entry name" value="PROTEIN ARGININE N-METHYLTRANSFERASE 3-RELATED"/>
    <property type="match status" value="1"/>
</dbReference>
<dbReference type="PROSITE" id="PS51678">
    <property type="entry name" value="SAM_MT_PRMT"/>
    <property type="match status" value="1"/>
</dbReference>
<dbReference type="Pfam" id="PF21137">
    <property type="entry name" value="ANM3_C2H2_Zf"/>
    <property type="match status" value="1"/>
</dbReference>
<dbReference type="SUPFAM" id="SSF57667">
    <property type="entry name" value="beta-beta-alpha zinc fingers"/>
    <property type="match status" value="1"/>
</dbReference>
<dbReference type="PANTHER" id="PTHR11006">
    <property type="entry name" value="PROTEIN ARGININE N-METHYLTRANSFERASE"/>
    <property type="match status" value="1"/>
</dbReference>
<dbReference type="EMBL" id="PKPP01012644">
    <property type="protein sequence ID" value="PWA42071.1"/>
    <property type="molecule type" value="Genomic_DNA"/>
</dbReference>
<keyword evidence="19" id="KW-1185">Reference proteome</keyword>
<comment type="catalytic activity">
    <reaction evidence="13">
        <text>a cytidine in 25S rRNA + S-adenosyl-L-methionine = a 5-methylcytidine in 25S rRNA + S-adenosyl-L-homocysteine + H(+)</text>
        <dbReference type="Rhea" id="RHEA:47780"/>
        <dbReference type="Rhea" id="RHEA-COMP:11911"/>
        <dbReference type="Rhea" id="RHEA-COMP:11912"/>
        <dbReference type="ChEBI" id="CHEBI:15378"/>
        <dbReference type="ChEBI" id="CHEBI:57856"/>
        <dbReference type="ChEBI" id="CHEBI:59789"/>
        <dbReference type="ChEBI" id="CHEBI:74483"/>
        <dbReference type="ChEBI" id="CHEBI:82748"/>
    </reaction>
</comment>
<keyword evidence="6 14" id="KW-0949">S-adenosyl-L-methionine</keyword>
<evidence type="ECO:0000256" key="1">
    <source>
        <dbReference type="ARBA" id="ARBA00004514"/>
    </source>
</evidence>
<keyword evidence="8" id="KW-0863">Zinc-finger</keyword>
<dbReference type="STRING" id="35608.A0A2U1KZ86"/>
<evidence type="ECO:0000256" key="7">
    <source>
        <dbReference type="ARBA" id="ARBA00022723"/>
    </source>
</evidence>
<evidence type="ECO:0000256" key="5">
    <source>
        <dbReference type="ARBA" id="ARBA00022679"/>
    </source>
</evidence>
<evidence type="ECO:0000313" key="18">
    <source>
        <dbReference type="EMBL" id="PWA42071.1"/>
    </source>
</evidence>
<comment type="subcellular location">
    <subcellularLocation>
        <location evidence="1">Cytoplasm</location>
        <location evidence="1">Cytosol</location>
    </subcellularLocation>
</comment>
<keyword evidence="4 14" id="KW-0489">Methyltransferase</keyword>
<dbReference type="GO" id="GO:0001510">
    <property type="term" value="P:RNA methylation"/>
    <property type="evidence" value="ECO:0007669"/>
    <property type="project" value="InterPro"/>
</dbReference>
<evidence type="ECO:0000256" key="12">
    <source>
        <dbReference type="ARBA" id="ARBA00049303"/>
    </source>
</evidence>
<dbReference type="Pfam" id="PF21148">
    <property type="entry name" value="NSUN5_fdxn-like"/>
    <property type="match status" value="1"/>
</dbReference>